<dbReference type="AlphaFoldDB" id="B8BTN7"/>
<feature type="coiled-coil region" evidence="1">
    <location>
        <begin position="134"/>
        <end position="196"/>
    </location>
</feature>
<dbReference type="RefSeq" id="XP_002287190.1">
    <property type="nucleotide sequence ID" value="XM_002287154.1"/>
</dbReference>
<dbReference type="GeneID" id="7448648"/>
<dbReference type="Proteomes" id="UP000001449">
    <property type="component" value="Chromosome 2"/>
</dbReference>
<accession>B8BTN7</accession>
<dbReference type="EMBL" id="CM000639">
    <property type="protein sequence ID" value="EED94633.1"/>
    <property type="molecule type" value="Genomic_DNA"/>
</dbReference>
<evidence type="ECO:0000313" key="2">
    <source>
        <dbReference type="EMBL" id="EED94633.1"/>
    </source>
</evidence>
<dbReference type="InParanoid" id="B8BTN7"/>
<reference evidence="2 3" key="2">
    <citation type="journal article" date="2008" name="Nature">
        <title>The Phaeodactylum genome reveals the evolutionary history of diatom genomes.</title>
        <authorList>
            <person name="Bowler C."/>
            <person name="Allen A.E."/>
            <person name="Badger J.H."/>
            <person name="Grimwood J."/>
            <person name="Jabbari K."/>
            <person name="Kuo A."/>
            <person name="Maheswari U."/>
            <person name="Martens C."/>
            <person name="Maumus F."/>
            <person name="Otillar R.P."/>
            <person name="Rayko E."/>
            <person name="Salamov A."/>
            <person name="Vandepoele K."/>
            <person name="Beszteri B."/>
            <person name="Gruber A."/>
            <person name="Heijde M."/>
            <person name="Katinka M."/>
            <person name="Mock T."/>
            <person name="Valentin K."/>
            <person name="Verret F."/>
            <person name="Berges J.A."/>
            <person name="Brownlee C."/>
            <person name="Cadoret J.P."/>
            <person name="Chiovitti A."/>
            <person name="Choi C.J."/>
            <person name="Coesel S."/>
            <person name="De Martino A."/>
            <person name="Detter J.C."/>
            <person name="Durkin C."/>
            <person name="Falciatore A."/>
            <person name="Fournet J."/>
            <person name="Haruta M."/>
            <person name="Huysman M.J."/>
            <person name="Jenkins B.D."/>
            <person name="Jiroutova K."/>
            <person name="Jorgensen R.E."/>
            <person name="Joubert Y."/>
            <person name="Kaplan A."/>
            <person name="Kroger N."/>
            <person name="Kroth P.G."/>
            <person name="La Roche J."/>
            <person name="Lindquist E."/>
            <person name="Lommer M."/>
            <person name="Martin-Jezequel V."/>
            <person name="Lopez P.J."/>
            <person name="Lucas S."/>
            <person name="Mangogna M."/>
            <person name="McGinnis K."/>
            <person name="Medlin L.K."/>
            <person name="Montsant A."/>
            <person name="Oudot-Le Secq M.P."/>
            <person name="Napoli C."/>
            <person name="Obornik M."/>
            <person name="Parker M.S."/>
            <person name="Petit J.L."/>
            <person name="Porcel B.M."/>
            <person name="Poulsen N."/>
            <person name="Robison M."/>
            <person name="Rychlewski L."/>
            <person name="Rynearson T.A."/>
            <person name="Schmutz J."/>
            <person name="Shapiro H."/>
            <person name="Siaut M."/>
            <person name="Stanley M."/>
            <person name="Sussman M.R."/>
            <person name="Taylor A.R."/>
            <person name="Vardi A."/>
            <person name="von Dassow P."/>
            <person name="Vyverman W."/>
            <person name="Willis A."/>
            <person name="Wyrwicz L.S."/>
            <person name="Rokhsar D.S."/>
            <person name="Weissenbach J."/>
            <person name="Armbrust E.V."/>
            <person name="Green B.R."/>
            <person name="Van de Peer Y."/>
            <person name="Grigoriev I.V."/>
        </authorList>
    </citation>
    <scope>NUCLEOTIDE SEQUENCE [LARGE SCALE GENOMIC DNA]</scope>
    <source>
        <strain evidence="2 3">CCMP1335</strain>
    </source>
</reference>
<dbReference type="HOGENOM" id="CLU_1126457_0_0_1"/>
<keyword evidence="1" id="KW-0175">Coiled coil</keyword>
<name>B8BTN7_THAPS</name>
<evidence type="ECO:0000256" key="1">
    <source>
        <dbReference type="SAM" id="Coils"/>
    </source>
</evidence>
<dbReference type="KEGG" id="tps:THAPSDRAFT_2200"/>
<evidence type="ECO:0000313" key="3">
    <source>
        <dbReference type="Proteomes" id="UP000001449"/>
    </source>
</evidence>
<reference evidence="2 3" key="1">
    <citation type="journal article" date="2004" name="Science">
        <title>The genome of the diatom Thalassiosira pseudonana: ecology, evolution, and metabolism.</title>
        <authorList>
            <person name="Armbrust E.V."/>
            <person name="Berges J.A."/>
            <person name="Bowler C."/>
            <person name="Green B.R."/>
            <person name="Martinez D."/>
            <person name="Putnam N.H."/>
            <person name="Zhou S."/>
            <person name="Allen A.E."/>
            <person name="Apt K.E."/>
            <person name="Bechner M."/>
            <person name="Brzezinski M.A."/>
            <person name="Chaal B.K."/>
            <person name="Chiovitti A."/>
            <person name="Davis A.K."/>
            <person name="Demarest M.S."/>
            <person name="Detter J.C."/>
            <person name="Glavina T."/>
            <person name="Goodstein D."/>
            <person name="Hadi M.Z."/>
            <person name="Hellsten U."/>
            <person name="Hildebrand M."/>
            <person name="Jenkins B.D."/>
            <person name="Jurka J."/>
            <person name="Kapitonov V.V."/>
            <person name="Kroger N."/>
            <person name="Lau W.W."/>
            <person name="Lane T.W."/>
            <person name="Larimer F.W."/>
            <person name="Lippmeier J.C."/>
            <person name="Lucas S."/>
            <person name="Medina M."/>
            <person name="Montsant A."/>
            <person name="Obornik M."/>
            <person name="Parker M.S."/>
            <person name="Palenik B."/>
            <person name="Pazour G.J."/>
            <person name="Richardson P.M."/>
            <person name="Rynearson T.A."/>
            <person name="Saito M.A."/>
            <person name="Schwartz D.C."/>
            <person name="Thamatrakoln K."/>
            <person name="Valentin K."/>
            <person name="Vardi A."/>
            <person name="Wilkerson F.P."/>
            <person name="Rokhsar D.S."/>
        </authorList>
    </citation>
    <scope>NUCLEOTIDE SEQUENCE [LARGE SCALE GENOMIC DNA]</scope>
    <source>
        <strain evidence="2 3">CCMP1335</strain>
    </source>
</reference>
<dbReference type="PaxDb" id="35128-Thaps2200"/>
<gene>
    <name evidence="2" type="ORF">THAPSDRAFT_2200</name>
</gene>
<organism evidence="2 3">
    <name type="scientific">Thalassiosira pseudonana</name>
    <name type="common">Marine diatom</name>
    <name type="synonym">Cyclotella nana</name>
    <dbReference type="NCBI Taxonomy" id="35128"/>
    <lineage>
        <taxon>Eukaryota</taxon>
        <taxon>Sar</taxon>
        <taxon>Stramenopiles</taxon>
        <taxon>Ochrophyta</taxon>
        <taxon>Bacillariophyta</taxon>
        <taxon>Coscinodiscophyceae</taxon>
        <taxon>Thalassiosirophycidae</taxon>
        <taxon>Thalassiosirales</taxon>
        <taxon>Thalassiosiraceae</taxon>
        <taxon>Thalassiosira</taxon>
    </lineage>
</organism>
<sequence>MTIGRIPGTAMPPEWAASGAKLGLSVEVEFTDEACSYEMTKERLLMGDDDGRRGPSMLSVEPLNDPVFVSAKGQEVVKVLPGAYACQIQGLASGQYKLYFFLDFPEGAVRNDVQLPAERIYFLGSCWIGDEAVMDRAERRRDDILKSVHQIDQELEDVQQTSASGFLQKAAGFRQSAVLFERRGKLQSQLEDLEQRYPLDKGVIIKGPNDVIFAKEGVIAVKRFRGTLGTKEQYHWVGTFSFNEFFEDEEEDE</sequence>
<keyword evidence="3" id="KW-1185">Reference proteome</keyword>
<protein>
    <submittedName>
        <fullName evidence="2">Uncharacterized protein</fullName>
    </submittedName>
</protein>
<proteinExistence type="predicted"/>
<dbReference type="eggNOG" id="ENOG502R28T">
    <property type="taxonomic scope" value="Eukaryota"/>
</dbReference>